<dbReference type="EMBL" id="KZ805355">
    <property type="protein sequence ID" value="PVI01609.1"/>
    <property type="molecule type" value="Genomic_DNA"/>
</dbReference>
<dbReference type="InterPro" id="IPR036047">
    <property type="entry name" value="F-box-like_dom_sf"/>
</dbReference>
<feature type="compositionally biased region" description="Polar residues" evidence="1">
    <location>
        <begin position="336"/>
        <end position="359"/>
    </location>
</feature>
<dbReference type="OrthoDB" id="5139943at2759"/>
<proteinExistence type="predicted"/>
<evidence type="ECO:0000313" key="2">
    <source>
        <dbReference type="EMBL" id="PVI01609.1"/>
    </source>
</evidence>
<feature type="region of interest" description="Disordered" evidence="1">
    <location>
        <begin position="333"/>
        <end position="359"/>
    </location>
</feature>
<evidence type="ECO:0000256" key="1">
    <source>
        <dbReference type="SAM" id="MobiDB-lite"/>
    </source>
</evidence>
<organism evidence="2 3">
    <name type="scientific">Periconia macrospinosa</name>
    <dbReference type="NCBI Taxonomy" id="97972"/>
    <lineage>
        <taxon>Eukaryota</taxon>
        <taxon>Fungi</taxon>
        <taxon>Dikarya</taxon>
        <taxon>Ascomycota</taxon>
        <taxon>Pezizomycotina</taxon>
        <taxon>Dothideomycetes</taxon>
        <taxon>Pleosporomycetidae</taxon>
        <taxon>Pleosporales</taxon>
        <taxon>Massarineae</taxon>
        <taxon>Periconiaceae</taxon>
        <taxon>Periconia</taxon>
    </lineage>
</organism>
<reference evidence="2 3" key="1">
    <citation type="journal article" date="2018" name="Sci. Rep.">
        <title>Comparative genomics provides insights into the lifestyle and reveals functional heterogeneity of dark septate endophytic fungi.</title>
        <authorList>
            <person name="Knapp D.G."/>
            <person name="Nemeth J.B."/>
            <person name="Barry K."/>
            <person name="Hainaut M."/>
            <person name="Henrissat B."/>
            <person name="Johnson J."/>
            <person name="Kuo A."/>
            <person name="Lim J.H.P."/>
            <person name="Lipzen A."/>
            <person name="Nolan M."/>
            <person name="Ohm R.A."/>
            <person name="Tamas L."/>
            <person name="Grigoriev I.V."/>
            <person name="Spatafora J.W."/>
            <person name="Nagy L.G."/>
            <person name="Kovacs G.M."/>
        </authorList>
    </citation>
    <scope>NUCLEOTIDE SEQUENCE [LARGE SCALE GENOMIC DNA]</scope>
    <source>
        <strain evidence="2 3">DSE2036</strain>
    </source>
</reference>
<name>A0A2V1DU52_9PLEO</name>
<sequence>MTISFLLLPVELQHHVAMYCSTRDILALTATCVLLHNFFGDSIMFRQAFINTVPLVSSRSIHSKESLADRITQQLSKPENALELDQVDQRRVMWKCLSISTMRMLRMNDELDRLKATISSGEEIVTSRIKDSLRMTIRLLSVSIVWDCQSGFNDTTMKSVGELCLGIYTFPSLRPYLSEMETELSFCLSLCCIHQSAQGFSISLAIMTISLICLNSKLSVGQACNDSDLSSASNSTPPRPEDIEFFSKRFSRPPLQTVEFESREIHAAESIPLPSTRLESFAEEYPTRNWDQCGNRSKLHRPIVRSTAPIWQEKYQRKIPRRLQMRKEAYAKLKSKPSSWTVPQRSSSFNSHSQKLTTS</sequence>
<protein>
    <recommendedName>
        <fullName evidence="4">F-box domain-containing protein</fullName>
    </recommendedName>
</protein>
<dbReference type="Proteomes" id="UP000244855">
    <property type="component" value="Unassembled WGS sequence"/>
</dbReference>
<dbReference type="AlphaFoldDB" id="A0A2V1DU52"/>
<evidence type="ECO:0008006" key="4">
    <source>
        <dbReference type="Google" id="ProtNLM"/>
    </source>
</evidence>
<accession>A0A2V1DU52</accession>
<gene>
    <name evidence="2" type="ORF">DM02DRAFT_654345</name>
</gene>
<evidence type="ECO:0000313" key="3">
    <source>
        <dbReference type="Proteomes" id="UP000244855"/>
    </source>
</evidence>
<keyword evidence="3" id="KW-1185">Reference proteome</keyword>
<dbReference type="SUPFAM" id="SSF81383">
    <property type="entry name" value="F-box domain"/>
    <property type="match status" value="1"/>
</dbReference>